<dbReference type="GO" id="GO:0005886">
    <property type="term" value="C:plasma membrane"/>
    <property type="evidence" value="ECO:0007669"/>
    <property type="project" value="TreeGrafter"/>
</dbReference>
<dbReference type="SMART" id="SM00091">
    <property type="entry name" value="PAS"/>
    <property type="match status" value="1"/>
</dbReference>
<keyword evidence="3 15" id="KW-0808">Transferase</keyword>
<dbReference type="Pfam" id="PF13426">
    <property type="entry name" value="PAS_9"/>
    <property type="match status" value="1"/>
</dbReference>
<feature type="region of interest" description="Disordered" evidence="10">
    <location>
        <begin position="1"/>
        <end position="24"/>
    </location>
</feature>
<evidence type="ECO:0000313" key="16">
    <source>
        <dbReference type="Proteomes" id="UP000191931"/>
    </source>
</evidence>
<dbReference type="GO" id="GO:0000160">
    <property type="term" value="P:phosphorelay signal transduction system"/>
    <property type="evidence" value="ECO:0007669"/>
    <property type="project" value="UniProtKB-KW"/>
</dbReference>
<keyword evidence="2 9" id="KW-0597">Phosphoprotein</keyword>
<dbReference type="RefSeq" id="WP_080798936.1">
    <property type="nucleotide sequence ID" value="NZ_LT828540.1"/>
</dbReference>
<dbReference type="InterPro" id="IPR001610">
    <property type="entry name" value="PAC"/>
</dbReference>
<dbReference type="InterPro" id="IPR000700">
    <property type="entry name" value="PAS-assoc_C"/>
</dbReference>
<dbReference type="NCBIfam" id="TIGR00254">
    <property type="entry name" value="GGDEF"/>
    <property type="match status" value="1"/>
</dbReference>
<evidence type="ECO:0000259" key="13">
    <source>
        <dbReference type="PROSITE" id="PS50113"/>
    </source>
</evidence>
<evidence type="ECO:0000256" key="5">
    <source>
        <dbReference type="ARBA" id="ARBA00022777"/>
    </source>
</evidence>
<feature type="domain" description="GGDEF" evidence="14">
    <location>
        <begin position="332"/>
        <end position="465"/>
    </location>
</feature>
<dbReference type="InterPro" id="IPR043128">
    <property type="entry name" value="Rev_trsase/Diguanyl_cyclase"/>
</dbReference>
<dbReference type="AlphaFoldDB" id="A0A1W1H704"/>
<dbReference type="FunFam" id="3.40.50.2300:FF:000121">
    <property type="entry name" value="Sensor histidine kinase RcsC"/>
    <property type="match status" value="1"/>
</dbReference>
<dbReference type="OrthoDB" id="9778432at2"/>
<evidence type="ECO:0000256" key="4">
    <source>
        <dbReference type="ARBA" id="ARBA00022741"/>
    </source>
</evidence>
<dbReference type="Pfam" id="PF00990">
    <property type="entry name" value="GGDEF"/>
    <property type="match status" value="1"/>
</dbReference>
<dbReference type="PANTHER" id="PTHR45138">
    <property type="entry name" value="REGULATORY COMPONENTS OF SENSORY TRANSDUCTION SYSTEM"/>
    <property type="match status" value="1"/>
</dbReference>
<evidence type="ECO:0000256" key="6">
    <source>
        <dbReference type="ARBA" id="ARBA00022840"/>
    </source>
</evidence>
<proteinExistence type="predicted"/>
<dbReference type="CDD" id="cd01949">
    <property type="entry name" value="GGDEF"/>
    <property type="match status" value="1"/>
</dbReference>
<dbReference type="Gene3D" id="3.30.70.270">
    <property type="match status" value="1"/>
</dbReference>
<feature type="modified residue" description="4-aspartylphosphate" evidence="9">
    <location>
        <position position="72"/>
    </location>
</feature>
<feature type="domain" description="PAC" evidence="13">
    <location>
        <begin position="249"/>
        <end position="300"/>
    </location>
</feature>
<dbReference type="SUPFAM" id="SSF55785">
    <property type="entry name" value="PYP-like sensor domain (PAS domain)"/>
    <property type="match status" value="1"/>
</dbReference>
<evidence type="ECO:0000313" key="15">
    <source>
        <dbReference type="EMBL" id="SLM28260.1"/>
    </source>
</evidence>
<dbReference type="PROSITE" id="PS50112">
    <property type="entry name" value="PAS"/>
    <property type="match status" value="1"/>
</dbReference>
<feature type="domain" description="Response regulatory" evidence="11">
    <location>
        <begin position="23"/>
        <end position="139"/>
    </location>
</feature>
<dbReference type="InterPro" id="IPR035965">
    <property type="entry name" value="PAS-like_dom_sf"/>
</dbReference>
<dbReference type="PROSITE" id="PS50887">
    <property type="entry name" value="GGDEF"/>
    <property type="match status" value="1"/>
</dbReference>
<keyword evidence="16" id="KW-1185">Reference proteome</keyword>
<comment type="catalytic activity">
    <reaction evidence="1">
        <text>ATP + protein L-histidine = ADP + protein N-phospho-L-histidine.</text>
        <dbReference type="EC" id="2.7.13.3"/>
    </reaction>
</comment>
<sequence length="465" mass="52118">MNSQKGILDNSSSERRNRNKGGNILIVDDNPQNLRLLLSILNSEGYKVRPAPSGPMALEAAFSNVPDLILLDIMMPEMDGFEVCRKLKENEKTSSVPVIFISAMDDIAEKLKGFELGAVDYITKPFQPREISARVNTHLSLRRVQKLLEYEIVMRTVSENTLKVLSKKYDLILAAAGEGILGIDNDCRYTFVNPAAAKMLGCKVDDLVGKSSIPNWYSEKVTREKNYGEDTTECPRPLYKTLREGAHIRVNHWNLWRQDGTSFDAELICTPIMDENEIEGAVVIFSDISERKRMEKELKLLATTDSLTGVSNRRFFMEGVSKEINLAMRHDLPVTFLMMDIDEFKNINDTYGHQAGDDILKNVSQICMESLRANDLFGRVGGEEFAALLPATSIDQAKVVAERIRKTIEESRWNIGGVTISSSISIGMAPFRRDKEGGVDALIKDADEALYYAKNSGRNCIKISE</sequence>
<dbReference type="InterPro" id="IPR000014">
    <property type="entry name" value="PAS"/>
</dbReference>
<evidence type="ECO:0000256" key="1">
    <source>
        <dbReference type="ARBA" id="ARBA00000085"/>
    </source>
</evidence>
<dbReference type="Proteomes" id="UP000191931">
    <property type="component" value="Unassembled WGS sequence"/>
</dbReference>
<reference evidence="15 16" key="1">
    <citation type="submission" date="2017-03" db="EMBL/GenBank/DDBJ databases">
        <authorList>
            <person name="Afonso C.L."/>
            <person name="Miller P.J."/>
            <person name="Scott M.A."/>
            <person name="Spackman E."/>
            <person name="Goraichik I."/>
            <person name="Dimitrov K.M."/>
            <person name="Suarez D.L."/>
            <person name="Swayne D.E."/>
        </authorList>
    </citation>
    <scope>NUCLEOTIDE SEQUENCE [LARGE SCALE GENOMIC DNA]</scope>
    <source>
        <strain evidence="15">PRJEB14757</strain>
    </source>
</reference>
<keyword evidence="4" id="KW-0547">Nucleotide-binding</keyword>
<evidence type="ECO:0000256" key="8">
    <source>
        <dbReference type="ARBA" id="ARBA00034247"/>
    </source>
</evidence>
<evidence type="ECO:0000259" key="12">
    <source>
        <dbReference type="PROSITE" id="PS50112"/>
    </source>
</evidence>
<dbReference type="GO" id="GO:0052621">
    <property type="term" value="F:diguanylate cyclase activity"/>
    <property type="evidence" value="ECO:0007669"/>
    <property type="project" value="UniProtKB-EC"/>
</dbReference>
<dbReference type="SMART" id="SM00086">
    <property type="entry name" value="PAC"/>
    <property type="match status" value="1"/>
</dbReference>
<dbReference type="GO" id="GO:0043709">
    <property type="term" value="P:cell adhesion involved in single-species biofilm formation"/>
    <property type="evidence" value="ECO:0007669"/>
    <property type="project" value="TreeGrafter"/>
</dbReference>
<dbReference type="InterPro" id="IPR011006">
    <property type="entry name" value="CheY-like_superfamily"/>
</dbReference>
<keyword evidence="5" id="KW-0418">Kinase</keyword>
<dbReference type="PANTHER" id="PTHR45138:SF9">
    <property type="entry name" value="DIGUANYLATE CYCLASE DGCM-RELATED"/>
    <property type="match status" value="1"/>
</dbReference>
<dbReference type="SUPFAM" id="SSF55073">
    <property type="entry name" value="Nucleotide cyclase"/>
    <property type="match status" value="1"/>
</dbReference>
<dbReference type="PROSITE" id="PS50110">
    <property type="entry name" value="RESPONSE_REGULATORY"/>
    <property type="match status" value="1"/>
</dbReference>
<dbReference type="FunFam" id="3.30.70.270:FF:000001">
    <property type="entry name" value="Diguanylate cyclase domain protein"/>
    <property type="match status" value="1"/>
</dbReference>
<dbReference type="GO" id="GO:0004673">
    <property type="term" value="F:protein histidine kinase activity"/>
    <property type="evidence" value="ECO:0007669"/>
    <property type="project" value="UniProtKB-EC"/>
</dbReference>
<comment type="catalytic activity">
    <reaction evidence="8">
        <text>2 GTP = 3',3'-c-di-GMP + 2 diphosphate</text>
        <dbReference type="Rhea" id="RHEA:24898"/>
        <dbReference type="ChEBI" id="CHEBI:33019"/>
        <dbReference type="ChEBI" id="CHEBI:37565"/>
        <dbReference type="ChEBI" id="CHEBI:58805"/>
        <dbReference type="EC" id="2.7.7.65"/>
    </reaction>
</comment>
<evidence type="ECO:0000256" key="3">
    <source>
        <dbReference type="ARBA" id="ARBA00022679"/>
    </source>
</evidence>
<dbReference type="PROSITE" id="PS50113">
    <property type="entry name" value="PAC"/>
    <property type="match status" value="1"/>
</dbReference>
<feature type="compositionally biased region" description="Polar residues" evidence="10">
    <location>
        <begin position="1"/>
        <end position="11"/>
    </location>
</feature>
<dbReference type="InterPro" id="IPR050469">
    <property type="entry name" value="Diguanylate_Cyclase"/>
</dbReference>
<dbReference type="InterPro" id="IPR000160">
    <property type="entry name" value="GGDEF_dom"/>
</dbReference>
<dbReference type="SMART" id="SM00267">
    <property type="entry name" value="GGDEF"/>
    <property type="match status" value="1"/>
</dbReference>
<dbReference type="InterPro" id="IPR001789">
    <property type="entry name" value="Sig_transdc_resp-reg_receiver"/>
</dbReference>
<dbReference type="Gene3D" id="3.30.450.20">
    <property type="entry name" value="PAS domain"/>
    <property type="match status" value="1"/>
</dbReference>
<evidence type="ECO:0000259" key="11">
    <source>
        <dbReference type="PROSITE" id="PS50110"/>
    </source>
</evidence>
<dbReference type="EC" id="2.7.7.65" evidence="15"/>
<name>A0A1W1H704_9BACT</name>
<dbReference type="EMBL" id="FWEV01000035">
    <property type="protein sequence ID" value="SLM28260.1"/>
    <property type="molecule type" value="Genomic_DNA"/>
</dbReference>
<keyword evidence="6" id="KW-0067">ATP-binding</keyword>
<dbReference type="SUPFAM" id="SSF52172">
    <property type="entry name" value="CheY-like"/>
    <property type="match status" value="1"/>
</dbReference>
<evidence type="ECO:0000256" key="7">
    <source>
        <dbReference type="ARBA" id="ARBA00023012"/>
    </source>
</evidence>
<evidence type="ECO:0000256" key="2">
    <source>
        <dbReference type="ARBA" id="ARBA00022553"/>
    </source>
</evidence>
<dbReference type="SMART" id="SM00448">
    <property type="entry name" value="REC"/>
    <property type="match status" value="1"/>
</dbReference>
<dbReference type="Pfam" id="PF00072">
    <property type="entry name" value="Response_reg"/>
    <property type="match status" value="1"/>
</dbReference>
<dbReference type="GO" id="GO:1902201">
    <property type="term" value="P:negative regulation of bacterial-type flagellum-dependent cell motility"/>
    <property type="evidence" value="ECO:0007669"/>
    <property type="project" value="TreeGrafter"/>
</dbReference>
<dbReference type="Gene3D" id="3.40.50.2300">
    <property type="match status" value="1"/>
</dbReference>
<keyword evidence="7" id="KW-0902">Two-component regulatory system</keyword>
<dbReference type="CDD" id="cd00130">
    <property type="entry name" value="PAS"/>
    <property type="match status" value="1"/>
</dbReference>
<dbReference type="NCBIfam" id="TIGR00229">
    <property type="entry name" value="sensory_box"/>
    <property type="match status" value="1"/>
</dbReference>
<dbReference type="CDD" id="cd19920">
    <property type="entry name" value="REC_PA4781-like"/>
    <property type="match status" value="1"/>
</dbReference>
<accession>A0A1W1H704</accession>
<keyword evidence="15" id="KW-0548">Nucleotidyltransferase</keyword>
<dbReference type="STRING" id="1246637.MTBBW1_130015"/>
<evidence type="ECO:0000256" key="9">
    <source>
        <dbReference type="PROSITE-ProRule" id="PRU00169"/>
    </source>
</evidence>
<feature type="domain" description="PAS" evidence="12">
    <location>
        <begin position="165"/>
        <end position="213"/>
    </location>
</feature>
<evidence type="ECO:0000256" key="10">
    <source>
        <dbReference type="SAM" id="MobiDB-lite"/>
    </source>
</evidence>
<organism evidence="15 16">
    <name type="scientific">Desulfamplus magnetovallimortis</name>
    <dbReference type="NCBI Taxonomy" id="1246637"/>
    <lineage>
        <taxon>Bacteria</taxon>
        <taxon>Pseudomonadati</taxon>
        <taxon>Thermodesulfobacteriota</taxon>
        <taxon>Desulfobacteria</taxon>
        <taxon>Desulfobacterales</taxon>
        <taxon>Desulfobacteraceae</taxon>
        <taxon>Desulfamplus</taxon>
    </lineage>
</organism>
<dbReference type="GO" id="GO:0005524">
    <property type="term" value="F:ATP binding"/>
    <property type="evidence" value="ECO:0007669"/>
    <property type="project" value="UniProtKB-KW"/>
</dbReference>
<dbReference type="InterPro" id="IPR029787">
    <property type="entry name" value="Nucleotide_cyclase"/>
</dbReference>
<evidence type="ECO:0000259" key="14">
    <source>
        <dbReference type="PROSITE" id="PS50887"/>
    </source>
</evidence>
<gene>
    <name evidence="15" type="ORF">MTBBW1_130015</name>
</gene>
<protein>
    <submittedName>
        <fullName evidence="15">Putative Response regulator PleD</fullName>
        <ecNumber evidence="15">2.7.7.65</ecNumber>
    </submittedName>
</protein>